<keyword evidence="4" id="KW-1185">Reference proteome</keyword>
<evidence type="ECO:0000313" key="4">
    <source>
        <dbReference type="Proteomes" id="UP000630097"/>
    </source>
</evidence>
<dbReference type="Pfam" id="PF00266">
    <property type="entry name" value="Aminotran_5"/>
    <property type="match status" value="1"/>
</dbReference>
<proteinExistence type="predicted"/>
<dbReference type="PANTHER" id="PTHR43092">
    <property type="entry name" value="L-CYSTEINE DESULFHYDRASE"/>
    <property type="match status" value="1"/>
</dbReference>
<evidence type="ECO:0000256" key="1">
    <source>
        <dbReference type="ARBA" id="ARBA00022898"/>
    </source>
</evidence>
<dbReference type="Gene3D" id="3.90.1150.10">
    <property type="entry name" value="Aspartate Aminotransferase, domain 1"/>
    <property type="match status" value="1"/>
</dbReference>
<name>A0A8J3VBS1_9ACTN</name>
<feature type="domain" description="Aminotransferase class V" evidence="2">
    <location>
        <begin position="41"/>
        <end position="224"/>
    </location>
</feature>
<dbReference type="Proteomes" id="UP000630097">
    <property type="component" value="Unassembled WGS sequence"/>
</dbReference>
<dbReference type="EMBL" id="BONV01000049">
    <property type="protein sequence ID" value="GIG84266.1"/>
    <property type="molecule type" value="Genomic_DNA"/>
</dbReference>
<dbReference type="InterPro" id="IPR000192">
    <property type="entry name" value="Aminotrans_V_dom"/>
</dbReference>
<reference evidence="3 4" key="1">
    <citation type="submission" date="2021-01" db="EMBL/GenBank/DDBJ databases">
        <title>Whole genome shotgun sequence of Planotetraspora kaengkrachanensis NBRC 104272.</title>
        <authorList>
            <person name="Komaki H."/>
            <person name="Tamura T."/>
        </authorList>
    </citation>
    <scope>NUCLEOTIDE SEQUENCE [LARGE SCALE GENOMIC DNA]</scope>
    <source>
        <strain evidence="3 4">NBRC 104272</strain>
    </source>
</reference>
<dbReference type="InterPro" id="IPR015421">
    <property type="entry name" value="PyrdxlP-dep_Trfase_major"/>
</dbReference>
<organism evidence="3 4">
    <name type="scientific">Planotetraspora kaengkrachanensis</name>
    <dbReference type="NCBI Taxonomy" id="575193"/>
    <lineage>
        <taxon>Bacteria</taxon>
        <taxon>Bacillati</taxon>
        <taxon>Actinomycetota</taxon>
        <taxon>Actinomycetes</taxon>
        <taxon>Streptosporangiales</taxon>
        <taxon>Streptosporangiaceae</taxon>
        <taxon>Planotetraspora</taxon>
    </lineage>
</organism>
<dbReference type="RefSeq" id="WP_203887543.1">
    <property type="nucleotide sequence ID" value="NZ_BAABHH010000013.1"/>
</dbReference>
<dbReference type="Gene3D" id="3.40.640.10">
    <property type="entry name" value="Type I PLP-dependent aspartate aminotransferase-like (Major domain)"/>
    <property type="match status" value="1"/>
</dbReference>
<keyword evidence="1" id="KW-0663">Pyridoxal phosphate</keyword>
<dbReference type="PANTHER" id="PTHR43092:SF2">
    <property type="entry name" value="HERCYNYLCYSTEINE SULFOXIDE LYASE"/>
    <property type="match status" value="1"/>
</dbReference>
<dbReference type="SUPFAM" id="SSF53383">
    <property type="entry name" value="PLP-dependent transferases"/>
    <property type="match status" value="1"/>
</dbReference>
<dbReference type="InterPro" id="IPR015422">
    <property type="entry name" value="PyrdxlP-dep_Trfase_small"/>
</dbReference>
<dbReference type="InterPro" id="IPR015424">
    <property type="entry name" value="PyrdxlP-dep_Trfase"/>
</dbReference>
<sequence length="374" mass="40604">MDPVMVEAFGLDRSVVHLNHGAFGLAPTVVRAAATAWREHAERNPHRFNRVEVPSLIAEARTQAADYLGVAPSEVGWVRNVSEGVSAVLGSIDLAPGDELVMSRHGYGAVRMALEHWAQRRGASVREAVFPVGATDNEVVEAYVAACSARTRLVVVDQITSPTASVLPVAMVVAAVDPPVLVDAAHVPGSLPTKVGDLGATWWVGNLHKWAYTPRGAGLLWRSALAPATWPSVLSWQVEDGYAESFDYPGTWDYAAWLAVPDGLAFWKQLGGWEQVSRLTSLVTEGQRHLASALGTSLEDLPATPAPTMRLVRLPEGLLQGPEDAKRLYERLSVEHRIEVGPILFEEVGYLRVAAAPYNTRDDYDRLADALRTI</sequence>
<accession>A0A8J3VBS1</accession>
<dbReference type="AlphaFoldDB" id="A0A8J3VBS1"/>
<protein>
    <submittedName>
        <fullName evidence="3">Isopenicillin-N epimerase</fullName>
    </submittedName>
</protein>
<evidence type="ECO:0000313" key="3">
    <source>
        <dbReference type="EMBL" id="GIG84266.1"/>
    </source>
</evidence>
<comment type="caution">
    <text evidence="3">The sequence shown here is derived from an EMBL/GenBank/DDBJ whole genome shotgun (WGS) entry which is preliminary data.</text>
</comment>
<gene>
    <name evidence="3" type="primary">nifS</name>
    <name evidence="3" type="ORF">Pka01_73930</name>
</gene>
<evidence type="ECO:0000259" key="2">
    <source>
        <dbReference type="Pfam" id="PF00266"/>
    </source>
</evidence>